<dbReference type="PROSITE" id="PS50940">
    <property type="entry name" value="CHIT_BIND_II"/>
    <property type="match status" value="3"/>
</dbReference>
<dbReference type="InterPro" id="IPR051940">
    <property type="entry name" value="Chitin_bind-dev_reg"/>
</dbReference>
<dbReference type="Gene3D" id="2.170.140.10">
    <property type="entry name" value="Chitin binding domain"/>
    <property type="match status" value="3"/>
</dbReference>
<feature type="domain" description="Chitin-binding type-2" evidence="6">
    <location>
        <begin position="139"/>
        <end position="199"/>
    </location>
</feature>
<dbReference type="PANTHER" id="PTHR23301:SF106">
    <property type="entry name" value="CHITIN-BINDING TYPE-2 DOMAIN-CONTAINING PROTEIN-RELATED"/>
    <property type="match status" value="1"/>
</dbReference>
<accession>A0A182J6X9</accession>
<evidence type="ECO:0000313" key="7">
    <source>
        <dbReference type="EnsemblMetazoa" id="AATE012527-PA.1"/>
    </source>
</evidence>
<reference evidence="7" key="1">
    <citation type="submission" date="2022-08" db="UniProtKB">
        <authorList>
            <consortium name="EnsemblMetazoa"/>
        </authorList>
    </citation>
    <scope>IDENTIFICATION</scope>
    <source>
        <strain evidence="7">EBRO</strain>
    </source>
</reference>
<dbReference type="PANTHER" id="PTHR23301">
    <property type="entry name" value="CHITIN BINDING PERITROPHIN-A"/>
    <property type="match status" value="1"/>
</dbReference>
<evidence type="ECO:0000256" key="4">
    <source>
        <dbReference type="ARBA" id="ARBA00023157"/>
    </source>
</evidence>
<dbReference type="InterPro" id="IPR036508">
    <property type="entry name" value="Chitin-bd_dom_sf"/>
</dbReference>
<feature type="domain" description="Chitin-binding type-2" evidence="6">
    <location>
        <begin position="85"/>
        <end position="138"/>
    </location>
</feature>
<dbReference type="GO" id="GO:0005576">
    <property type="term" value="C:extracellular region"/>
    <property type="evidence" value="ECO:0007669"/>
    <property type="project" value="InterPro"/>
</dbReference>
<dbReference type="SMART" id="SM00494">
    <property type="entry name" value="ChtBD2"/>
    <property type="match status" value="3"/>
</dbReference>
<sequence length="199" mass="21930">MHSNAISCLIGLSVLLCGAFEGAASVEQACQGVPNGYFARDKSSCGGYYYCNNGGAIFNFCPDDFYFNELTQRCDYPEKVSCHVCQQQTGVQVLAHPQNCNQFIMCSEGYSSVGQCAEGYLFDGRQGVCHPSARVDCTASRCPEQDNPNQIVYLPSMDRCDEYFICQSGMAVQKFCAPGLRWDVINERCDLTQNVSCTL</sequence>
<proteinExistence type="predicted"/>
<protein>
    <recommendedName>
        <fullName evidence="6">Chitin-binding type-2 domain-containing protein</fullName>
    </recommendedName>
</protein>
<keyword evidence="4" id="KW-1015">Disulfide bond</keyword>
<evidence type="ECO:0000256" key="5">
    <source>
        <dbReference type="ARBA" id="ARBA00023180"/>
    </source>
</evidence>
<dbReference type="AlphaFoldDB" id="A0A182J6X9"/>
<organism evidence="7">
    <name type="scientific">Anopheles atroparvus</name>
    <name type="common">European mosquito</name>
    <dbReference type="NCBI Taxonomy" id="41427"/>
    <lineage>
        <taxon>Eukaryota</taxon>
        <taxon>Metazoa</taxon>
        <taxon>Ecdysozoa</taxon>
        <taxon>Arthropoda</taxon>
        <taxon>Hexapoda</taxon>
        <taxon>Insecta</taxon>
        <taxon>Pterygota</taxon>
        <taxon>Neoptera</taxon>
        <taxon>Endopterygota</taxon>
        <taxon>Diptera</taxon>
        <taxon>Nematocera</taxon>
        <taxon>Culicoidea</taxon>
        <taxon>Culicidae</taxon>
        <taxon>Anophelinae</taxon>
        <taxon>Anopheles</taxon>
    </lineage>
</organism>
<evidence type="ECO:0000259" key="6">
    <source>
        <dbReference type="PROSITE" id="PS50940"/>
    </source>
</evidence>
<dbReference type="GO" id="GO:0008061">
    <property type="term" value="F:chitin binding"/>
    <property type="evidence" value="ECO:0007669"/>
    <property type="project" value="UniProtKB-KW"/>
</dbReference>
<dbReference type="Pfam" id="PF01607">
    <property type="entry name" value="CBM_14"/>
    <property type="match status" value="3"/>
</dbReference>
<keyword evidence="5" id="KW-0325">Glycoprotein</keyword>
<keyword evidence="3" id="KW-0677">Repeat</keyword>
<dbReference type="SUPFAM" id="SSF57625">
    <property type="entry name" value="Invertebrate chitin-binding proteins"/>
    <property type="match status" value="3"/>
</dbReference>
<evidence type="ECO:0000256" key="3">
    <source>
        <dbReference type="ARBA" id="ARBA00022737"/>
    </source>
</evidence>
<keyword evidence="1" id="KW-0147">Chitin-binding</keyword>
<evidence type="ECO:0000256" key="1">
    <source>
        <dbReference type="ARBA" id="ARBA00022669"/>
    </source>
</evidence>
<keyword evidence="2" id="KW-0732">Signal</keyword>
<evidence type="ECO:0000256" key="2">
    <source>
        <dbReference type="ARBA" id="ARBA00022729"/>
    </source>
</evidence>
<dbReference type="STRING" id="41427.A0A182J6X9"/>
<dbReference type="EnsemblMetazoa" id="AATE012527-RA">
    <property type="protein sequence ID" value="AATE012527-PA.1"/>
    <property type="gene ID" value="AATE012527"/>
</dbReference>
<feature type="domain" description="Chitin-binding type-2" evidence="6">
    <location>
        <begin position="27"/>
        <end position="84"/>
    </location>
</feature>
<dbReference type="VEuPathDB" id="VectorBase:AATE012527"/>
<name>A0A182J6X9_ANOAO</name>
<dbReference type="InterPro" id="IPR002557">
    <property type="entry name" value="Chitin-bd_dom"/>
</dbReference>